<evidence type="ECO:0000313" key="5">
    <source>
        <dbReference type="EMBL" id="RKG54390.1"/>
    </source>
</evidence>
<dbReference type="InterPro" id="IPR000835">
    <property type="entry name" value="HTH_MarR-typ"/>
</dbReference>
<dbReference type="PROSITE" id="PS50995">
    <property type="entry name" value="HTH_MARR_2"/>
    <property type="match status" value="1"/>
</dbReference>
<evidence type="ECO:0000256" key="1">
    <source>
        <dbReference type="ARBA" id="ARBA00023015"/>
    </source>
</evidence>
<dbReference type="SMART" id="SM00347">
    <property type="entry name" value="HTH_MARR"/>
    <property type="match status" value="1"/>
</dbReference>
<dbReference type="InterPro" id="IPR036388">
    <property type="entry name" value="WH-like_DNA-bd_sf"/>
</dbReference>
<dbReference type="Proteomes" id="UP000281084">
    <property type="component" value="Unassembled WGS sequence"/>
</dbReference>
<dbReference type="GO" id="GO:0003700">
    <property type="term" value="F:DNA-binding transcription factor activity"/>
    <property type="evidence" value="ECO:0007669"/>
    <property type="project" value="InterPro"/>
</dbReference>
<dbReference type="AlphaFoldDB" id="A0A3A8GG41"/>
<name>A0A3A8GG41_9GAMM</name>
<proteinExistence type="predicted"/>
<feature type="domain" description="HTH marR-type" evidence="4">
    <location>
        <begin position="1"/>
        <end position="128"/>
    </location>
</feature>
<dbReference type="Gene3D" id="1.10.10.10">
    <property type="entry name" value="Winged helix-like DNA-binding domain superfamily/Winged helix DNA-binding domain"/>
    <property type="match status" value="1"/>
</dbReference>
<evidence type="ECO:0000313" key="6">
    <source>
        <dbReference type="Proteomes" id="UP000281084"/>
    </source>
</evidence>
<dbReference type="PANTHER" id="PTHR42756:SF1">
    <property type="entry name" value="TRANSCRIPTIONAL REPRESSOR OF EMRAB OPERON"/>
    <property type="match status" value="1"/>
</dbReference>
<reference evidence="5 6" key="1">
    <citation type="submission" date="2018-09" db="EMBL/GenBank/DDBJ databases">
        <title>The draft genome of Acinetobacter spp. strains.</title>
        <authorList>
            <person name="Qin J."/>
            <person name="Feng Y."/>
            <person name="Zong Z."/>
        </authorList>
    </citation>
    <scope>NUCLEOTIDE SEQUENCE [LARGE SCALE GENOMIC DNA]</scope>
    <source>
        <strain evidence="5 6">WCHAc060002</strain>
    </source>
</reference>
<dbReference type="EMBL" id="RAXZ01000004">
    <property type="protein sequence ID" value="RKG54390.1"/>
    <property type="molecule type" value="Genomic_DNA"/>
</dbReference>
<comment type="caution">
    <text evidence="5">The sequence shown here is derived from an EMBL/GenBank/DDBJ whole genome shotgun (WGS) entry which is preliminary data.</text>
</comment>
<dbReference type="SUPFAM" id="SSF46785">
    <property type="entry name" value="Winged helix' DNA-binding domain"/>
    <property type="match status" value="1"/>
</dbReference>
<accession>A0A3A8GG41</accession>
<keyword evidence="3" id="KW-0804">Transcription</keyword>
<sequence length="136" mass="15379">MRSSRMICDEINTLLLPYQLNYSLWQVMFVIHEKQSCTSIDIANYLNVSKPSITKRTLILSQLGILTQLATQDKRQKKIALSDAGLQLYQTCANVINDFEQSMIQQFDQKDVVLSTALLNTLIDQLSAKNSGNNHA</sequence>
<evidence type="ECO:0000256" key="3">
    <source>
        <dbReference type="ARBA" id="ARBA00023163"/>
    </source>
</evidence>
<evidence type="ECO:0000259" key="4">
    <source>
        <dbReference type="PROSITE" id="PS50995"/>
    </source>
</evidence>
<dbReference type="InterPro" id="IPR036390">
    <property type="entry name" value="WH_DNA-bd_sf"/>
</dbReference>
<protein>
    <submittedName>
        <fullName evidence="5">MarR family transcriptional regulator</fullName>
    </submittedName>
</protein>
<gene>
    <name evidence="5" type="ORF">D7V64_04625</name>
</gene>
<evidence type="ECO:0000256" key="2">
    <source>
        <dbReference type="ARBA" id="ARBA00023125"/>
    </source>
</evidence>
<dbReference type="PANTHER" id="PTHR42756">
    <property type="entry name" value="TRANSCRIPTIONAL REGULATOR, MARR"/>
    <property type="match status" value="1"/>
</dbReference>
<keyword evidence="1" id="KW-0805">Transcription regulation</keyword>
<keyword evidence="2" id="KW-0238">DNA-binding</keyword>
<dbReference type="GO" id="GO:0003677">
    <property type="term" value="F:DNA binding"/>
    <property type="evidence" value="ECO:0007669"/>
    <property type="project" value="UniProtKB-KW"/>
</dbReference>
<organism evidence="5 6">
    <name type="scientific">Acinetobacter cumulans</name>
    <dbReference type="NCBI Taxonomy" id="2136182"/>
    <lineage>
        <taxon>Bacteria</taxon>
        <taxon>Pseudomonadati</taxon>
        <taxon>Pseudomonadota</taxon>
        <taxon>Gammaproteobacteria</taxon>
        <taxon>Moraxellales</taxon>
        <taxon>Moraxellaceae</taxon>
        <taxon>Acinetobacter</taxon>
    </lineage>
</organism>